<sequence>MVVGPDAAVAAVPLQAASFRPLDAALEQAFEGGGKATIDALPAARGPDGGQIRTIFDIRSPVAEAWLRDHSATLVREIIDDQRAAIRARLVAGMEAGRNPRDVALDLVGRVDRATGRRTGGIIGLTTYQEAIVRNYAAELARVDPAALERQLRDPRYDGALKRAIAEGKPLAADQITRMVAAYESRMLRHRGETIAKTETTPALYEARIQALEQAGAAGRVDIGEVRKRWRDSGGPNVRHTHRLLNGQTVPARASFVSSSGAVLRYPADPRAPAAERVNCECDLEILFGR</sequence>
<name>A0A2R4WHD5_9HYPH</name>
<evidence type="ECO:0000313" key="1">
    <source>
        <dbReference type="EMBL" id="AWB20936.1"/>
    </source>
</evidence>
<dbReference type="AlphaFoldDB" id="A0A2R4WHD5"/>
<proteinExistence type="predicted"/>
<dbReference type="Proteomes" id="UP000244755">
    <property type="component" value="Chromosome 1"/>
</dbReference>
<dbReference type="KEGG" id="mee:DA075_08445"/>
<dbReference type="RefSeq" id="WP_099952825.1">
    <property type="nucleotide sequence ID" value="NZ_CP028843.1"/>
</dbReference>
<evidence type="ECO:0000313" key="2">
    <source>
        <dbReference type="Proteomes" id="UP000244755"/>
    </source>
</evidence>
<accession>A0A2R4WHD5</accession>
<organism evidence="1 2">
    <name type="scientific">Methylobacterium currus</name>
    <dbReference type="NCBI Taxonomy" id="2051553"/>
    <lineage>
        <taxon>Bacteria</taxon>
        <taxon>Pseudomonadati</taxon>
        <taxon>Pseudomonadota</taxon>
        <taxon>Alphaproteobacteria</taxon>
        <taxon>Hyphomicrobiales</taxon>
        <taxon>Methylobacteriaceae</taxon>
        <taxon>Methylobacterium</taxon>
    </lineage>
</organism>
<dbReference type="EMBL" id="CP028843">
    <property type="protein sequence ID" value="AWB20936.1"/>
    <property type="molecule type" value="Genomic_DNA"/>
</dbReference>
<protein>
    <submittedName>
        <fullName evidence="1">Head morphogenesis protein</fullName>
    </submittedName>
</protein>
<dbReference type="OrthoDB" id="952090at2"/>
<reference evidence="1 2" key="1">
    <citation type="submission" date="2018-04" db="EMBL/GenBank/DDBJ databases">
        <title>Methylobacterium sp. PR1016A genome.</title>
        <authorList>
            <person name="Park W."/>
        </authorList>
    </citation>
    <scope>NUCLEOTIDE SEQUENCE [LARGE SCALE GENOMIC DNA]</scope>
    <source>
        <strain evidence="1 2">PR1016A</strain>
    </source>
</reference>
<keyword evidence="2" id="KW-1185">Reference proteome</keyword>
<gene>
    <name evidence="1" type="ORF">DA075_08445</name>
</gene>